<sequence length="68" mass="7859">MISNGLNIGSQIFDRQTAVRSIFLSAQPRGRFTSTSQEAENSEFCLFIWRRRFTLHCLRTYAICGEIL</sequence>
<organism evidence="1 2">
    <name type="scientific">Grifola frondosa</name>
    <name type="common">Maitake</name>
    <name type="synonym">Polyporus frondosus</name>
    <dbReference type="NCBI Taxonomy" id="5627"/>
    <lineage>
        <taxon>Eukaryota</taxon>
        <taxon>Fungi</taxon>
        <taxon>Dikarya</taxon>
        <taxon>Basidiomycota</taxon>
        <taxon>Agaricomycotina</taxon>
        <taxon>Agaricomycetes</taxon>
        <taxon>Polyporales</taxon>
        <taxon>Grifolaceae</taxon>
        <taxon>Grifola</taxon>
    </lineage>
</organism>
<comment type="caution">
    <text evidence="1">The sequence shown here is derived from an EMBL/GenBank/DDBJ whole genome shotgun (WGS) entry which is preliminary data.</text>
</comment>
<reference evidence="1 2" key="1">
    <citation type="submission" date="2016-03" db="EMBL/GenBank/DDBJ databases">
        <title>Whole genome sequencing of Grifola frondosa 9006-11.</title>
        <authorList>
            <person name="Min B."/>
            <person name="Park H."/>
            <person name="Kim J.-G."/>
            <person name="Cho H."/>
            <person name="Oh Y.-L."/>
            <person name="Kong W.-S."/>
            <person name="Choi I.-G."/>
        </authorList>
    </citation>
    <scope>NUCLEOTIDE SEQUENCE [LARGE SCALE GENOMIC DNA]</scope>
    <source>
        <strain evidence="1 2">9006-11</strain>
    </source>
</reference>
<proteinExistence type="predicted"/>
<dbReference type="AlphaFoldDB" id="A0A1C7LVH0"/>
<name>A0A1C7LVH0_GRIFR</name>
<dbReference type="Proteomes" id="UP000092993">
    <property type="component" value="Unassembled WGS sequence"/>
</dbReference>
<protein>
    <submittedName>
        <fullName evidence="1">Uncharacterized protein</fullName>
    </submittedName>
</protein>
<dbReference type="EMBL" id="LUGG01000020">
    <property type="protein sequence ID" value="OBZ68488.1"/>
    <property type="molecule type" value="Genomic_DNA"/>
</dbReference>
<evidence type="ECO:0000313" key="1">
    <source>
        <dbReference type="EMBL" id="OBZ68488.1"/>
    </source>
</evidence>
<accession>A0A1C7LVH0</accession>
<evidence type="ECO:0000313" key="2">
    <source>
        <dbReference type="Proteomes" id="UP000092993"/>
    </source>
</evidence>
<gene>
    <name evidence="1" type="ORF">A0H81_11464</name>
</gene>
<keyword evidence="2" id="KW-1185">Reference proteome</keyword>